<dbReference type="InterPro" id="IPR030395">
    <property type="entry name" value="GP_PDE_dom"/>
</dbReference>
<dbReference type="Gene3D" id="3.20.20.190">
    <property type="entry name" value="Phosphatidylinositol (PI) phosphodiesterase"/>
    <property type="match status" value="1"/>
</dbReference>
<dbReference type="InterPro" id="IPR017946">
    <property type="entry name" value="PLC-like_Pdiesterase_TIM-brl"/>
</dbReference>
<evidence type="ECO:0000256" key="5">
    <source>
        <dbReference type="ARBA" id="ARBA00022801"/>
    </source>
</evidence>
<accession>A0A8S2ZI67</accession>
<protein>
    <recommendedName>
        <fullName evidence="2">glycerophosphodiester phosphodiesterase</fullName>
        <ecNumber evidence="2">3.1.4.46</ecNumber>
    </recommendedName>
</protein>
<dbReference type="GO" id="GO:0006071">
    <property type="term" value="P:glycerol metabolic process"/>
    <property type="evidence" value="ECO:0007669"/>
    <property type="project" value="UniProtKB-KW"/>
</dbReference>
<dbReference type="PANTHER" id="PTHR43620:SF7">
    <property type="entry name" value="GLYCEROPHOSPHODIESTER PHOSPHODIESTERASE GDPD5-RELATED"/>
    <property type="match status" value="1"/>
</dbReference>
<comment type="catalytic activity">
    <reaction evidence="6">
        <text>a sn-glycero-3-phosphodiester + H2O = an alcohol + sn-glycerol 3-phosphate + H(+)</text>
        <dbReference type="Rhea" id="RHEA:12969"/>
        <dbReference type="ChEBI" id="CHEBI:15377"/>
        <dbReference type="ChEBI" id="CHEBI:15378"/>
        <dbReference type="ChEBI" id="CHEBI:30879"/>
        <dbReference type="ChEBI" id="CHEBI:57597"/>
        <dbReference type="ChEBI" id="CHEBI:83408"/>
        <dbReference type="EC" id="3.1.4.46"/>
    </reaction>
</comment>
<keyword evidence="4" id="KW-0319">Glycerol metabolism</keyword>
<keyword evidence="5" id="KW-0378">Hydrolase</keyword>
<dbReference type="EC" id="3.1.4.46" evidence="2"/>
<evidence type="ECO:0000256" key="2">
    <source>
        <dbReference type="ARBA" id="ARBA00012247"/>
    </source>
</evidence>
<proteinExistence type="inferred from homology"/>
<dbReference type="SUPFAM" id="SSF51695">
    <property type="entry name" value="PLC-like phosphodiesterases"/>
    <property type="match status" value="1"/>
</dbReference>
<organism evidence="8 9">
    <name type="scientific">Rotaria magnacalcarata</name>
    <dbReference type="NCBI Taxonomy" id="392030"/>
    <lineage>
        <taxon>Eukaryota</taxon>
        <taxon>Metazoa</taxon>
        <taxon>Spiralia</taxon>
        <taxon>Gnathifera</taxon>
        <taxon>Rotifera</taxon>
        <taxon>Eurotatoria</taxon>
        <taxon>Bdelloidea</taxon>
        <taxon>Philodinida</taxon>
        <taxon>Philodinidae</taxon>
        <taxon>Rotaria</taxon>
    </lineage>
</organism>
<feature type="domain" description="GP-PDE" evidence="7">
    <location>
        <begin position="12"/>
        <end position="56"/>
    </location>
</feature>
<evidence type="ECO:0000313" key="8">
    <source>
        <dbReference type="EMBL" id="CAF4642932.1"/>
    </source>
</evidence>
<evidence type="ECO:0000256" key="1">
    <source>
        <dbReference type="ARBA" id="ARBA00007277"/>
    </source>
</evidence>
<name>A0A8S2ZI67_9BILA</name>
<dbReference type="PANTHER" id="PTHR43620">
    <property type="entry name" value="GLYCEROPHOSPHORYL DIESTER PHOSPHODIESTERASE"/>
    <property type="match status" value="1"/>
</dbReference>
<evidence type="ECO:0000256" key="3">
    <source>
        <dbReference type="ARBA" id="ARBA00022729"/>
    </source>
</evidence>
<dbReference type="GO" id="GO:0006629">
    <property type="term" value="P:lipid metabolic process"/>
    <property type="evidence" value="ECO:0007669"/>
    <property type="project" value="InterPro"/>
</dbReference>
<gene>
    <name evidence="8" type="ORF">SMN809_LOCUS40771</name>
</gene>
<feature type="non-terminal residue" evidence="8">
    <location>
        <position position="56"/>
    </location>
</feature>
<dbReference type="Proteomes" id="UP000676336">
    <property type="component" value="Unassembled WGS sequence"/>
</dbReference>
<dbReference type="PROSITE" id="PS51704">
    <property type="entry name" value="GP_PDE"/>
    <property type="match status" value="1"/>
</dbReference>
<keyword evidence="3" id="KW-0732">Signal</keyword>
<sequence>MINISGTSSSSMIVIGHRGASGYLPEHTLPAKALAYGQGADYLEQDVVLSKDNVPI</sequence>
<reference evidence="8" key="1">
    <citation type="submission" date="2021-02" db="EMBL/GenBank/DDBJ databases">
        <authorList>
            <person name="Nowell W R."/>
        </authorList>
    </citation>
    <scope>NUCLEOTIDE SEQUENCE</scope>
</reference>
<comment type="similarity">
    <text evidence="1">Belongs to the glycerophosphoryl diester phosphodiesterase family.</text>
</comment>
<evidence type="ECO:0000259" key="7">
    <source>
        <dbReference type="PROSITE" id="PS51704"/>
    </source>
</evidence>
<evidence type="ECO:0000256" key="6">
    <source>
        <dbReference type="ARBA" id="ARBA00047512"/>
    </source>
</evidence>
<dbReference type="EMBL" id="CAJOBI010113192">
    <property type="protein sequence ID" value="CAF4642932.1"/>
    <property type="molecule type" value="Genomic_DNA"/>
</dbReference>
<dbReference type="Pfam" id="PF03009">
    <property type="entry name" value="GDPD"/>
    <property type="match status" value="1"/>
</dbReference>
<evidence type="ECO:0000256" key="4">
    <source>
        <dbReference type="ARBA" id="ARBA00022798"/>
    </source>
</evidence>
<feature type="non-terminal residue" evidence="8">
    <location>
        <position position="1"/>
    </location>
</feature>
<comment type="caution">
    <text evidence="8">The sequence shown here is derived from an EMBL/GenBank/DDBJ whole genome shotgun (WGS) entry which is preliminary data.</text>
</comment>
<dbReference type="AlphaFoldDB" id="A0A8S2ZI67"/>
<evidence type="ECO:0000313" key="9">
    <source>
        <dbReference type="Proteomes" id="UP000676336"/>
    </source>
</evidence>
<dbReference type="GO" id="GO:0008889">
    <property type="term" value="F:glycerophosphodiester phosphodiesterase activity"/>
    <property type="evidence" value="ECO:0007669"/>
    <property type="project" value="UniProtKB-EC"/>
</dbReference>